<dbReference type="Pfam" id="PF00483">
    <property type="entry name" value="NTP_transferase"/>
    <property type="match status" value="1"/>
</dbReference>
<dbReference type="Pfam" id="PF22640">
    <property type="entry name" value="ManC_GMP_beta-helix"/>
    <property type="match status" value="1"/>
</dbReference>
<feature type="domain" description="MannoseP isomerase/GMP-like beta-helix" evidence="2">
    <location>
        <begin position="279"/>
        <end position="325"/>
    </location>
</feature>
<sequence>MEIINILLSGGIGSRLWPLSRKSCPKQYLTLFEGKSLFELTVERNQALTNRTLVVGNQSTKHLSKQIFDSKGMDQVSFVTETEPRNTAAAICLACLGLNPTDIVLVCPSDHMIGDEKAYLQAVSKAYQLACKGFIVTIGVQPNYPETGYGYIQYKGNDVLSFREKPTLETASHFIESGDYLWNAGIFCFQVGVFLSELETYEPEILHASKEAWNKQIDHIIPAAYMKQIPSKSVDYAVMEKSRRLQVVAAEMAWSDLGSFDAMWDYQDRMVSKDEVANSNFVISQTKKHVEIIGVDNLIVVETEDTILVVPRYQSQAVKEVYERLAIEKSTLVD</sequence>
<dbReference type="InterPro" id="IPR051161">
    <property type="entry name" value="Mannose-6P_isomerase_type2"/>
</dbReference>
<dbReference type="InterPro" id="IPR005835">
    <property type="entry name" value="NTP_transferase_dom"/>
</dbReference>
<gene>
    <name evidence="3" type="ORF">PQG45_07675</name>
</gene>
<dbReference type="PANTHER" id="PTHR46390">
    <property type="entry name" value="MANNOSE-1-PHOSPHATE GUANYLYLTRANSFERASE"/>
    <property type="match status" value="1"/>
</dbReference>
<proteinExistence type="predicted"/>
<reference evidence="3 4" key="1">
    <citation type="submission" date="2023-09" db="EMBL/GenBank/DDBJ databases">
        <title>Aquirufa genomes.</title>
        <authorList>
            <person name="Pitt A."/>
        </authorList>
    </citation>
    <scope>NUCLEOTIDE SEQUENCE [LARGE SCALE GENOMIC DNA]</scope>
    <source>
        <strain evidence="3 4">LEOWEIH-7C</strain>
    </source>
</reference>
<accession>A0ABU3TSR1</accession>
<name>A0ABU3TSR1_9BACT</name>
<dbReference type="SUPFAM" id="SSF53448">
    <property type="entry name" value="Nucleotide-diphospho-sugar transferases"/>
    <property type="match status" value="1"/>
</dbReference>
<protein>
    <submittedName>
        <fullName evidence="3">Mannose-1-phosphate guanylyltransferase</fullName>
    </submittedName>
</protein>
<feature type="domain" description="Nucleotidyl transferase" evidence="1">
    <location>
        <begin position="5"/>
        <end position="268"/>
    </location>
</feature>
<evidence type="ECO:0000259" key="1">
    <source>
        <dbReference type="Pfam" id="PF00483"/>
    </source>
</evidence>
<dbReference type="Gene3D" id="3.90.550.10">
    <property type="entry name" value="Spore Coat Polysaccharide Biosynthesis Protein SpsA, Chain A"/>
    <property type="match status" value="1"/>
</dbReference>
<dbReference type="GO" id="GO:0016779">
    <property type="term" value="F:nucleotidyltransferase activity"/>
    <property type="evidence" value="ECO:0007669"/>
    <property type="project" value="UniProtKB-KW"/>
</dbReference>
<dbReference type="RefSeq" id="WP_316070618.1">
    <property type="nucleotide sequence ID" value="NZ_JAVNWW010000003.1"/>
</dbReference>
<comment type="caution">
    <text evidence="3">The sequence shown here is derived from an EMBL/GenBank/DDBJ whole genome shotgun (WGS) entry which is preliminary data.</text>
</comment>
<keyword evidence="3" id="KW-0808">Transferase</keyword>
<dbReference type="EMBL" id="JAVNWW010000003">
    <property type="protein sequence ID" value="MDU0808911.1"/>
    <property type="molecule type" value="Genomic_DNA"/>
</dbReference>
<keyword evidence="4" id="KW-1185">Reference proteome</keyword>
<dbReference type="SUPFAM" id="SSF159283">
    <property type="entry name" value="Guanosine diphospho-D-mannose pyrophosphorylase/mannose-6-phosphate isomerase linker domain"/>
    <property type="match status" value="1"/>
</dbReference>
<evidence type="ECO:0000259" key="2">
    <source>
        <dbReference type="Pfam" id="PF22640"/>
    </source>
</evidence>
<dbReference type="InterPro" id="IPR054566">
    <property type="entry name" value="ManC/GMP-like_b-helix"/>
</dbReference>
<dbReference type="PANTHER" id="PTHR46390:SF1">
    <property type="entry name" value="MANNOSE-1-PHOSPHATE GUANYLYLTRANSFERASE"/>
    <property type="match status" value="1"/>
</dbReference>
<dbReference type="CDD" id="cd02509">
    <property type="entry name" value="GDP-M1P_Guanylyltransferase"/>
    <property type="match status" value="1"/>
</dbReference>
<dbReference type="InterPro" id="IPR049577">
    <property type="entry name" value="GMPP_N"/>
</dbReference>
<dbReference type="InterPro" id="IPR029044">
    <property type="entry name" value="Nucleotide-diphossugar_trans"/>
</dbReference>
<dbReference type="Proteomes" id="UP001249959">
    <property type="component" value="Unassembled WGS sequence"/>
</dbReference>
<evidence type="ECO:0000313" key="4">
    <source>
        <dbReference type="Proteomes" id="UP001249959"/>
    </source>
</evidence>
<keyword evidence="3" id="KW-0548">Nucleotidyltransferase</keyword>
<organism evidence="3 4">
    <name type="scientific">Aquirufa regiilacus</name>
    <dbReference type="NCBI Taxonomy" id="3024868"/>
    <lineage>
        <taxon>Bacteria</taxon>
        <taxon>Pseudomonadati</taxon>
        <taxon>Bacteroidota</taxon>
        <taxon>Cytophagia</taxon>
        <taxon>Cytophagales</taxon>
        <taxon>Flectobacillaceae</taxon>
        <taxon>Aquirufa</taxon>
    </lineage>
</organism>
<evidence type="ECO:0000313" key="3">
    <source>
        <dbReference type="EMBL" id="MDU0808911.1"/>
    </source>
</evidence>